<evidence type="ECO:0000256" key="2">
    <source>
        <dbReference type="SAM" id="MobiDB-lite"/>
    </source>
</evidence>
<feature type="region of interest" description="Disordered" evidence="2">
    <location>
        <begin position="343"/>
        <end position="393"/>
    </location>
</feature>
<feature type="compositionally biased region" description="Polar residues" evidence="2">
    <location>
        <begin position="350"/>
        <end position="364"/>
    </location>
</feature>
<evidence type="ECO:0000313" key="4">
    <source>
        <dbReference type="Proteomes" id="UP000053424"/>
    </source>
</evidence>
<protein>
    <submittedName>
        <fullName evidence="3">Uncharacterized protein</fullName>
    </submittedName>
</protein>
<gene>
    <name evidence="3" type="ORF">M413DRAFT_284886</name>
</gene>
<dbReference type="EMBL" id="KN831802">
    <property type="protein sequence ID" value="KIM36810.1"/>
    <property type="molecule type" value="Genomic_DNA"/>
</dbReference>
<evidence type="ECO:0000313" key="3">
    <source>
        <dbReference type="EMBL" id="KIM36810.1"/>
    </source>
</evidence>
<reference evidence="3 4" key="1">
    <citation type="submission" date="2014-04" db="EMBL/GenBank/DDBJ databases">
        <authorList>
            <consortium name="DOE Joint Genome Institute"/>
            <person name="Kuo A."/>
            <person name="Gay G."/>
            <person name="Dore J."/>
            <person name="Kohler A."/>
            <person name="Nagy L.G."/>
            <person name="Floudas D."/>
            <person name="Copeland A."/>
            <person name="Barry K.W."/>
            <person name="Cichocki N."/>
            <person name="Veneault-Fourrey C."/>
            <person name="LaButti K."/>
            <person name="Lindquist E.A."/>
            <person name="Lipzen A."/>
            <person name="Lundell T."/>
            <person name="Morin E."/>
            <person name="Murat C."/>
            <person name="Sun H."/>
            <person name="Tunlid A."/>
            <person name="Henrissat B."/>
            <person name="Grigoriev I.V."/>
            <person name="Hibbett D.S."/>
            <person name="Martin F."/>
            <person name="Nordberg H.P."/>
            <person name="Cantor M.N."/>
            <person name="Hua S.X."/>
        </authorList>
    </citation>
    <scope>NUCLEOTIDE SEQUENCE [LARGE SCALE GENOMIC DNA]</scope>
    <source>
        <strain evidence="4">h7</strain>
    </source>
</reference>
<sequence length="393" mass="44298">MGQNGSSISPNDKAMAEIKRTRAKLQKLEEEYRLAMLERNGSSKSIFTRLQQKFPNLRRWAPQQSNPSNTLEAARAVINVAGAIPLMDVVDRIQVLHGEMEKISDFLAEELRHSPYEIFQEELDRCHRESELIIGEELSGFLMEASEMQSLNQFLVKSVIQIFVVSFCKSQWKPYFEEHRRPVTISSQPQNPEDLKRQFLNQLTNLFKIAAWSIPGSKVRRSAFEDSLAPFFKAMEQTKESLDILPRSTEVRLSVVGPDNDLSDSEICVVNSNIAPATERRPPDDRLLQAFARGHIIGTFEIGVLFSMQEGHGAPRFRNLLSKKVIASSAIVNQILLSTPSRTPLPMSGVVSSADSNQISSPLSQPVPASDSEANAVRNDQRKKKKKRKKRRA</sequence>
<feature type="compositionally biased region" description="Basic residues" evidence="2">
    <location>
        <begin position="381"/>
        <end position="393"/>
    </location>
</feature>
<reference evidence="4" key="2">
    <citation type="submission" date="2015-01" db="EMBL/GenBank/DDBJ databases">
        <title>Evolutionary Origins and Diversification of the Mycorrhizal Mutualists.</title>
        <authorList>
            <consortium name="DOE Joint Genome Institute"/>
            <consortium name="Mycorrhizal Genomics Consortium"/>
            <person name="Kohler A."/>
            <person name="Kuo A."/>
            <person name="Nagy L.G."/>
            <person name="Floudas D."/>
            <person name="Copeland A."/>
            <person name="Barry K.W."/>
            <person name="Cichocki N."/>
            <person name="Veneault-Fourrey C."/>
            <person name="LaButti K."/>
            <person name="Lindquist E.A."/>
            <person name="Lipzen A."/>
            <person name="Lundell T."/>
            <person name="Morin E."/>
            <person name="Murat C."/>
            <person name="Riley R."/>
            <person name="Ohm R."/>
            <person name="Sun H."/>
            <person name="Tunlid A."/>
            <person name="Henrissat B."/>
            <person name="Grigoriev I.V."/>
            <person name="Hibbett D.S."/>
            <person name="Martin F."/>
        </authorList>
    </citation>
    <scope>NUCLEOTIDE SEQUENCE [LARGE SCALE GENOMIC DNA]</scope>
    <source>
        <strain evidence="4">h7</strain>
    </source>
</reference>
<evidence type="ECO:0000256" key="1">
    <source>
        <dbReference type="SAM" id="Coils"/>
    </source>
</evidence>
<dbReference type="AlphaFoldDB" id="A0A0C3BJA6"/>
<keyword evidence="1" id="KW-0175">Coiled coil</keyword>
<organism evidence="3 4">
    <name type="scientific">Hebeloma cylindrosporum</name>
    <dbReference type="NCBI Taxonomy" id="76867"/>
    <lineage>
        <taxon>Eukaryota</taxon>
        <taxon>Fungi</taxon>
        <taxon>Dikarya</taxon>
        <taxon>Basidiomycota</taxon>
        <taxon>Agaricomycotina</taxon>
        <taxon>Agaricomycetes</taxon>
        <taxon>Agaricomycetidae</taxon>
        <taxon>Agaricales</taxon>
        <taxon>Agaricineae</taxon>
        <taxon>Hymenogastraceae</taxon>
        <taxon>Hebeloma</taxon>
    </lineage>
</organism>
<proteinExistence type="predicted"/>
<name>A0A0C3BJA6_HEBCY</name>
<dbReference type="Proteomes" id="UP000053424">
    <property type="component" value="Unassembled WGS sequence"/>
</dbReference>
<accession>A0A0C3BJA6</accession>
<dbReference type="OrthoDB" id="3120211at2759"/>
<keyword evidence="4" id="KW-1185">Reference proteome</keyword>
<feature type="coiled-coil region" evidence="1">
    <location>
        <begin position="11"/>
        <end position="38"/>
    </location>
</feature>
<dbReference type="HOGENOM" id="CLU_702184_0_0_1"/>